<proteinExistence type="predicted"/>
<evidence type="ECO:0000259" key="1">
    <source>
        <dbReference type="Pfam" id="PF07110"/>
    </source>
</evidence>
<dbReference type="SUPFAM" id="SSF54909">
    <property type="entry name" value="Dimeric alpha+beta barrel"/>
    <property type="match status" value="1"/>
</dbReference>
<keyword evidence="3" id="KW-1185">Reference proteome</keyword>
<dbReference type="PANTHER" id="PTHR40260:SF2">
    <property type="entry name" value="BLR8190 PROTEIN"/>
    <property type="match status" value="1"/>
</dbReference>
<protein>
    <submittedName>
        <fullName evidence="2">Uncharacterized protein (TIGR02118 family)</fullName>
    </submittedName>
</protein>
<dbReference type="NCBIfam" id="TIGR02118">
    <property type="entry name" value="EthD family reductase"/>
    <property type="match status" value="1"/>
</dbReference>
<name>A0A7W9CH09_9CAUL</name>
<accession>A0A7W9CH09</accession>
<dbReference type="RefSeq" id="WP_183212481.1">
    <property type="nucleotide sequence ID" value="NZ_JACHOR010000002.1"/>
</dbReference>
<organism evidence="2 3">
    <name type="scientific">Brevundimonas variabilis</name>
    <dbReference type="NCBI Taxonomy" id="74312"/>
    <lineage>
        <taxon>Bacteria</taxon>
        <taxon>Pseudomonadati</taxon>
        <taxon>Pseudomonadota</taxon>
        <taxon>Alphaproteobacteria</taxon>
        <taxon>Caulobacterales</taxon>
        <taxon>Caulobacteraceae</taxon>
        <taxon>Brevundimonas</taxon>
    </lineage>
</organism>
<dbReference type="GO" id="GO:0016491">
    <property type="term" value="F:oxidoreductase activity"/>
    <property type="evidence" value="ECO:0007669"/>
    <property type="project" value="InterPro"/>
</dbReference>
<dbReference type="Pfam" id="PF07110">
    <property type="entry name" value="EthD"/>
    <property type="match status" value="1"/>
</dbReference>
<evidence type="ECO:0000313" key="3">
    <source>
        <dbReference type="Proteomes" id="UP000545037"/>
    </source>
</evidence>
<gene>
    <name evidence="2" type="ORF">GGR13_001077</name>
</gene>
<comment type="caution">
    <text evidence="2">The sequence shown here is derived from an EMBL/GenBank/DDBJ whole genome shotgun (WGS) entry which is preliminary data.</text>
</comment>
<evidence type="ECO:0000313" key="2">
    <source>
        <dbReference type="EMBL" id="MBB5745493.1"/>
    </source>
</evidence>
<dbReference type="AlphaFoldDB" id="A0A7W9CH09"/>
<dbReference type="EMBL" id="JACHOR010000002">
    <property type="protein sequence ID" value="MBB5745493.1"/>
    <property type="molecule type" value="Genomic_DNA"/>
</dbReference>
<dbReference type="Gene3D" id="3.30.70.100">
    <property type="match status" value="1"/>
</dbReference>
<dbReference type="PANTHER" id="PTHR40260">
    <property type="entry name" value="BLR8190 PROTEIN"/>
    <property type="match status" value="1"/>
</dbReference>
<sequence>MASLLVLYRTPTDPAAFDAHYRSHHIPLAQALPGLRGFEISQGPVATPAGPSGVYMIATLRFDDMAAIQAAFASPEGQAAAADVASFATGGAEMMMFDDRPA</sequence>
<reference evidence="2 3" key="1">
    <citation type="submission" date="2020-08" db="EMBL/GenBank/DDBJ databases">
        <title>Genomic Encyclopedia of Type Strains, Phase IV (KMG-IV): sequencing the most valuable type-strain genomes for metagenomic binning, comparative biology and taxonomic classification.</title>
        <authorList>
            <person name="Goeker M."/>
        </authorList>
    </citation>
    <scope>NUCLEOTIDE SEQUENCE [LARGE SCALE GENOMIC DNA]</scope>
    <source>
        <strain evidence="2 3">DSM 4737</strain>
    </source>
</reference>
<feature type="domain" description="EthD" evidence="1">
    <location>
        <begin position="10"/>
        <end position="89"/>
    </location>
</feature>
<dbReference type="InterPro" id="IPR009799">
    <property type="entry name" value="EthD_dom"/>
</dbReference>
<dbReference type="Proteomes" id="UP000545037">
    <property type="component" value="Unassembled WGS sequence"/>
</dbReference>
<dbReference type="InterPro" id="IPR011008">
    <property type="entry name" value="Dimeric_a/b-barrel"/>
</dbReference>